<dbReference type="SUPFAM" id="SSF53098">
    <property type="entry name" value="Ribonuclease H-like"/>
    <property type="match status" value="1"/>
</dbReference>
<dbReference type="GO" id="GO:0016788">
    <property type="term" value="F:hydrolase activity, acting on ester bonds"/>
    <property type="evidence" value="ECO:0007669"/>
    <property type="project" value="UniProtKB-UniRule"/>
</dbReference>
<dbReference type="HAMAP" id="MF_00651">
    <property type="entry name" value="Nuclease_YqgF"/>
    <property type="match status" value="1"/>
</dbReference>
<dbReference type="Proteomes" id="UP000176431">
    <property type="component" value="Unassembled WGS sequence"/>
</dbReference>
<proteinExistence type="inferred from homology"/>
<feature type="domain" description="YqgF/RNase H-like" evidence="6">
    <location>
        <begin position="1"/>
        <end position="99"/>
    </location>
</feature>
<dbReference type="InterPro" id="IPR005227">
    <property type="entry name" value="YqgF"/>
</dbReference>
<dbReference type="EC" id="3.1.-.-" evidence="5"/>
<comment type="subcellular location">
    <subcellularLocation>
        <location evidence="5">Cytoplasm</location>
    </subcellularLocation>
</comment>
<sequence>MKILAVDYGKKWIGLAISDDNRRLAFAYKTLTNDKKLFSALNEIVKKEEIYKIVIGLPLNKQMKPTRQTVETENWARELIKKVEVLIDFENEIFTSRAANKLGTKNQHATAAAIFLQSYLDRQRL</sequence>
<dbReference type="SMART" id="SM00732">
    <property type="entry name" value="YqgFc"/>
    <property type="match status" value="1"/>
</dbReference>
<keyword evidence="3 5" id="KW-0540">Nuclease</keyword>
<accession>A0A1F5B510</accession>
<evidence type="ECO:0000313" key="7">
    <source>
        <dbReference type="EMBL" id="OGD25679.1"/>
    </source>
</evidence>
<dbReference type="InterPro" id="IPR006641">
    <property type="entry name" value="YqgF/RNaseH-like_dom"/>
</dbReference>
<evidence type="ECO:0000256" key="3">
    <source>
        <dbReference type="ARBA" id="ARBA00022722"/>
    </source>
</evidence>
<dbReference type="PANTHER" id="PTHR33317:SF4">
    <property type="entry name" value="POLYNUCLEOTIDYL TRANSFERASE, RIBONUCLEASE H-LIKE SUPERFAMILY PROTEIN"/>
    <property type="match status" value="1"/>
</dbReference>
<evidence type="ECO:0000256" key="1">
    <source>
        <dbReference type="ARBA" id="ARBA00022490"/>
    </source>
</evidence>
<keyword evidence="2 5" id="KW-0690">Ribosome biogenesis</keyword>
<comment type="function">
    <text evidence="5">Could be a nuclease involved in processing of the 5'-end of pre-16S rRNA.</text>
</comment>
<reference evidence="7 8" key="1">
    <citation type="journal article" date="2016" name="Nat. Commun.">
        <title>Thousands of microbial genomes shed light on interconnected biogeochemical processes in an aquifer system.</title>
        <authorList>
            <person name="Anantharaman K."/>
            <person name="Brown C.T."/>
            <person name="Hug L.A."/>
            <person name="Sharon I."/>
            <person name="Castelle C.J."/>
            <person name="Probst A.J."/>
            <person name="Thomas B.C."/>
            <person name="Singh A."/>
            <person name="Wilkins M.J."/>
            <person name="Karaoz U."/>
            <person name="Brodie E.L."/>
            <person name="Williams K.H."/>
            <person name="Hubbard S.S."/>
            <person name="Banfield J.F."/>
        </authorList>
    </citation>
    <scope>NUCLEOTIDE SEQUENCE [LARGE SCALE GENOMIC DNA]</scope>
</reference>
<evidence type="ECO:0000256" key="5">
    <source>
        <dbReference type="HAMAP-Rule" id="MF_00651"/>
    </source>
</evidence>
<protein>
    <recommendedName>
        <fullName evidence="5">Putative pre-16S rRNA nuclease</fullName>
        <ecNumber evidence="5">3.1.-.-</ecNumber>
    </recommendedName>
</protein>
<dbReference type="EMBL" id="MEYK01000005">
    <property type="protein sequence ID" value="OGD25679.1"/>
    <property type="molecule type" value="Genomic_DNA"/>
</dbReference>
<evidence type="ECO:0000313" key="8">
    <source>
        <dbReference type="Proteomes" id="UP000176431"/>
    </source>
</evidence>
<evidence type="ECO:0000259" key="6">
    <source>
        <dbReference type="SMART" id="SM00732"/>
    </source>
</evidence>
<comment type="similarity">
    <text evidence="5">Belongs to the YqgF HJR family.</text>
</comment>
<keyword evidence="1 5" id="KW-0963">Cytoplasm</keyword>
<dbReference type="InterPro" id="IPR012337">
    <property type="entry name" value="RNaseH-like_sf"/>
</dbReference>
<gene>
    <name evidence="7" type="ORF">A2819_02180</name>
</gene>
<evidence type="ECO:0000256" key="4">
    <source>
        <dbReference type="ARBA" id="ARBA00022801"/>
    </source>
</evidence>
<keyword evidence="4 5" id="KW-0378">Hydrolase</keyword>
<dbReference type="GO" id="GO:0004518">
    <property type="term" value="F:nuclease activity"/>
    <property type="evidence" value="ECO:0007669"/>
    <property type="project" value="UniProtKB-KW"/>
</dbReference>
<dbReference type="InterPro" id="IPR037027">
    <property type="entry name" value="YqgF/RNaseH-like_dom_sf"/>
</dbReference>
<dbReference type="GO" id="GO:0000967">
    <property type="term" value="P:rRNA 5'-end processing"/>
    <property type="evidence" value="ECO:0007669"/>
    <property type="project" value="UniProtKB-UniRule"/>
</dbReference>
<dbReference type="GO" id="GO:0005829">
    <property type="term" value="C:cytosol"/>
    <property type="evidence" value="ECO:0007669"/>
    <property type="project" value="TreeGrafter"/>
</dbReference>
<dbReference type="Gene3D" id="3.30.420.140">
    <property type="entry name" value="YqgF/RNase H-like domain"/>
    <property type="match status" value="1"/>
</dbReference>
<dbReference type="Pfam" id="PF03652">
    <property type="entry name" value="RuvX"/>
    <property type="match status" value="1"/>
</dbReference>
<dbReference type="CDD" id="cd16964">
    <property type="entry name" value="YqgF"/>
    <property type="match status" value="1"/>
</dbReference>
<name>A0A1F5B510_9BACT</name>
<dbReference type="PANTHER" id="PTHR33317">
    <property type="entry name" value="POLYNUCLEOTIDYL TRANSFERASE, RIBONUCLEASE H-LIKE SUPERFAMILY PROTEIN"/>
    <property type="match status" value="1"/>
</dbReference>
<comment type="caution">
    <text evidence="7">The sequence shown here is derived from an EMBL/GenBank/DDBJ whole genome shotgun (WGS) entry which is preliminary data.</text>
</comment>
<evidence type="ECO:0000256" key="2">
    <source>
        <dbReference type="ARBA" id="ARBA00022517"/>
    </source>
</evidence>
<organism evidence="7 8">
    <name type="scientific">Candidatus Azambacteria bacterium RIFCSPHIGHO2_01_FULL_40_24</name>
    <dbReference type="NCBI Taxonomy" id="1797301"/>
    <lineage>
        <taxon>Bacteria</taxon>
        <taxon>Candidatus Azamiibacteriota</taxon>
    </lineage>
</organism>
<dbReference type="AlphaFoldDB" id="A0A1F5B510"/>